<dbReference type="GO" id="GO:0005829">
    <property type="term" value="C:cytosol"/>
    <property type="evidence" value="ECO:0007669"/>
    <property type="project" value="TreeGrafter"/>
</dbReference>
<keyword evidence="2 11" id="KW-0547">Nucleotide-binding</keyword>
<feature type="region of interest" description="Lon-protease-like" evidence="11">
    <location>
        <begin position="343"/>
        <end position="445"/>
    </location>
</feature>
<evidence type="ECO:0000313" key="16">
    <source>
        <dbReference type="Proteomes" id="UP000885826"/>
    </source>
</evidence>
<comment type="function">
    <text evidence="13">DNA-dependent ATPase involved in processing of recombination intermediates, plays a role in repairing DNA breaks. Stimulates the branch migration of RecA-mediated strand transfer reactions, allowing the 3' invading strand to extend heteroduplex DNA faster. Binds ssDNA in the presence of ADP but not other nucleotides, has ATPase activity that is stimulated by ssDNA and various branched DNA structures, but inhibited by SSB. Does not have RecA's homology-searching function.</text>
</comment>
<dbReference type="InterPro" id="IPR027417">
    <property type="entry name" value="P-loop_NTPase"/>
</dbReference>
<evidence type="ECO:0000313" key="15">
    <source>
        <dbReference type="EMBL" id="HEC78871.1"/>
    </source>
</evidence>
<comment type="caution">
    <text evidence="15">The sequence shown here is derived from an EMBL/GenBank/DDBJ whole genome shotgun (WGS) entry which is preliminary data.</text>
</comment>
<dbReference type="Pfam" id="PF13541">
    <property type="entry name" value="ChlI"/>
    <property type="match status" value="1"/>
</dbReference>
<dbReference type="NCBIfam" id="TIGR00416">
    <property type="entry name" value="sms"/>
    <property type="match status" value="1"/>
</dbReference>
<dbReference type="InterPro" id="IPR014721">
    <property type="entry name" value="Ribsml_uS5_D2-typ_fold_subgr"/>
</dbReference>
<evidence type="ECO:0000256" key="11">
    <source>
        <dbReference type="HAMAP-Rule" id="MF_01498"/>
    </source>
</evidence>
<sequence length="445" mass="47978">MKTQFICQNCGASAPKWLGKCPSCGKYNTMVEEIVEVRQGTKAKRGVLKPVALADVPFLKEERYNVGISELDRVLGGGFVKGSLILLGGDPGIGKSTLMLQISALLAQSGKKVLYVNGEESAYQVRMRAERLHADSRGIDMLSATELDSVLECARQAVPDFMVVDSIQTVYKSRLASAPGSVAQVRECGGDLMRFAKERGVTTVIIGHVTKYGVIAGPKTLEHIVDTVLYFEGDKNQQYRIVRAIKNRFGSTNEIGVFEMTETGLQEVLNPSSLFISDSTNSGSAIVSIMEGSRPLLVEVQALTSPTFFNYPQRVTTGLDYKRLSMLLAVLERRAGMRVYGVDCFVNVVGGIKISETSTDLGIILAIASSLKNRPIQRGTVVIGEVGLGGELRPVYGIAARLKEADNMGFKMALVPRKNAQGGNAGLEVVGVGDVQEAVKYALGE</sequence>
<dbReference type="GO" id="GO:0005524">
    <property type="term" value="F:ATP binding"/>
    <property type="evidence" value="ECO:0007669"/>
    <property type="project" value="UniProtKB-UniRule"/>
</dbReference>
<evidence type="ECO:0000256" key="5">
    <source>
        <dbReference type="ARBA" id="ARBA00022801"/>
    </source>
</evidence>
<dbReference type="InterPro" id="IPR020588">
    <property type="entry name" value="RecA_ATP-bd"/>
</dbReference>
<comment type="similarity">
    <text evidence="11 13">Belongs to the RecA family. RadA subfamily.</text>
</comment>
<evidence type="ECO:0000259" key="14">
    <source>
        <dbReference type="PROSITE" id="PS50162"/>
    </source>
</evidence>
<evidence type="ECO:0000256" key="4">
    <source>
        <dbReference type="ARBA" id="ARBA00022771"/>
    </source>
</evidence>
<dbReference type="InterPro" id="IPR003593">
    <property type="entry name" value="AAA+_ATPase"/>
</dbReference>
<gene>
    <name evidence="11 15" type="primary">radA</name>
    <name evidence="15" type="ORF">ENI34_06980</name>
</gene>
<dbReference type="GO" id="GO:0016787">
    <property type="term" value="F:hydrolase activity"/>
    <property type="evidence" value="ECO:0007669"/>
    <property type="project" value="UniProtKB-KW"/>
</dbReference>
<protein>
    <recommendedName>
        <fullName evidence="11 12">DNA repair protein RadA</fullName>
    </recommendedName>
</protein>
<dbReference type="Proteomes" id="UP000885826">
    <property type="component" value="Unassembled WGS sequence"/>
</dbReference>
<dbReference type="SUPFAM" id="SSF52540">
    <property type="entry name" value="P-loop containing nucleoside triphosphate hydrolases"/>
    <property type="match status" value="1"/>
</dbReference>
<dbReference type="FunFam" id="3.40.50.300:FF:000050">
    <property type="entry name" value="DNA repair protein RadA"/>
    <property type="match status" value="1"/>
</dbReference>
<evidence type="ECO:0000256" key="9">
    <source>
        <dbReference type="ARBA" id="ARBA00023125"/>
    </source>
</evidence>
<dbReference type="CDD" id="cd01121">
    <property type="entry name" value="RadA_SMS_N"/>
    <property type="match status" value="1"/>
</dbReference>
<keyword evidence="4 13" id="KW-0863">Zinc-finger</keyword>
<dbReference type="Pfam" id="PF13481">
    <property type="entry name" value="AAA_25"/>
    <property type="match status" value="1"/>
</dbReference>
<dbReference type="SMART" id="SM00382">
    <property type="entry name" value="AAA"/>
    <property type="match status" value="1"/>
</dbReference>
<dbReference type="PANTHER" id="PTHR32472">
    <property type="entry name" value="DNA REPAIR PROTEIN RADA"/>
    <property type="match status" value="1"/>
</dbReference>
<dbReference type="InterPro" id="IPR041166">
    <property type="entry name" value="Rubredoxin_2"/>
</dbReference>
<dbReference type="Pfam" id="PF18073">
    <property type="entry name" value="Zn_ribbon_LapB"/>
    <property type="match status" value="1"/>
</dbReference>
<dbReference type="Gene3D" id="3.40.50.300">
    <property type="entry name" value="P-loop containing nucleotide triphosphate hydrolases"/>
    <property type="match status" value="1"/>
</dbReference>
<feature type="binding site" evidence="11">
    <location>
        <begin position="89"/>
        <end position="96"/>
    </location>
    <ligand>
        <name>ATP</name>
        <dbReference type="ChEBI" id="CHEBI:30616"/>
    </ligand>
</feature>
<evidence type="ECO:0000256" key="2">
    <source>
        <dbReference type="ARBA" id="ARBA00022741"/>
    </source>
</evidence>
<dbReference type="GO" id="GO:0008270">
    <property type="term" value="F:zinc ion binding"/>
    <property type="evidence" value="ECO:0007669"/>
    <property type="project" value="UniProtKB-KW"/>
</dbReference>
<keyword evidence="7 11" id="KW-0067">ATP-binding</keyword>
<evidence type="ECO:0000256" key="6">
    <source>
        <dbReference type="ARBA" id="ARBA00022833"/>
    </source>
</evidence>
<comment type="function">
    <text evidence="11">Plays a role in repairing double-strand DNA breaks, probably involving stabilizing or processing branched DNA or blocked replication forks.</text>
</comment>
<keyword evidence="10 11" id="KW-0234">DNA repair</keyword>
<evidence type="ECO:0000256" key="3">
    <source>
        <dbReference type="ARBA" id="ARBA00022763"/>
    </source>
</evidence>
<dbReference type="GO" id="GO:0003684">
    <property type="term" value="F:damaged DNA binding"/>
    <property type="evidence" value="ECO:0007669"/>
    <property type="project" value="InterPro"/>
</dbReference>
<evidence type="ECO:0000256" key="10">
    <source>
        <dbReference type="ARBA" id="ARBA00023204"/>
    </source>
</evidence>
<feature type="domain" description="RecA family profile 1" evidence="14">
    <location>
        <begin position="60"/>
        <end position="209"/>
    </location>
</feature>
<dbReference type="SUPFAM" id="SSF54211">
    <property type="entry name" value="Ribosomal protein S5 domain 2-like"/>
    <property type="match status" value="1"/>
</dbReference>
<keyword evidence="8 11" id="KW-0346">Stress response</keyword>
<dbReference type="InterPro" id="IPR020568">
    <property type="entry name" value="Ribosomal_Su5_D2-typ_SF"/>
</dbReference>
<keyword evidence="5" id="KW-0378">Hydrolase</keyword>
<evidence type="ECO:0000256" key="8">
    <source>
        <dbReference type="ARBA" id="ARBA00023016"/>
    </source>
</evidence>
<evidence type="ECO:0000256" key="1">
    <source>
        <dbReference type="ARBA" id="ARBA00022723"/>
    </source>
</evidence>
<reference evidence="15" key="1">
    <citation type="journal article" date="2020" name="mSystems">
        <title>Genome- and Community-Level Interaction Insights into Carbon Utilization and Element Cycling Functions of Hydrothermarchaeota in Hydrothermal Sediment.</title>
        <authorList>
            <person name="Zhou Z."/>
            <person name="Liu Y."/>
            <person name="Xu W."/>
            <person name="Pan J."/>
            <person name="Luo Z.H."/>
            <person name="Li M."/>
        </authorList>
    </citation>
    <scope>NUCLEOTIDE SEQUENCE</scope>
    <source>
        <strain evidence="15">HyVt-388</strain>
    </source>
</reference>
<keyword evidence="9 11" id="KW-0238">DNA-binding</keyword>
<dbReference type="GO" id="GO:0140664">
    <property type="term" value="F:ATP-dependent DNA damage sensor activity"/>
    <property type="evidence" value="ECO:0007669"/>
    <property type="project" value="InterPro"/>
</dbReference>
<dbReference type="EMBL" id="DRIG01000072">
    <property type="protein sequence ID" value="HEC78871.1"/>
    <property type="molecule type" value="Genomic_DNA"/>
</dbReference>
<keyword evidence="1 11" id="KW-0479">Metal-binding</keyword>
<feature type="short sequence motif" description="RadA KNRFG motif" evidence="11">
    <location>
        <begin position="246"/>
        <end position="250"/>
    </location>
</feature>
<dbReference type="PANTHER" id="PTHR32472:SF10">
    <property type="entry name" value="DNA REPAIR PROTEIN RADA-LIKE PROTEIN"/>
    <property type="match status" value="1"/>
</dbReference>
<accession>A0A9C9ENA1</accession>
<dbReference type="PROSITE" id="PS50162">
    <property type="entry name" value="RECA_2"/>
    <property type="match status" value="1"/>
</dbReference>
<organism evidence="15 16">
    <name type="scientific">candidate division WOR-3 bacterium</name>
    <dbReference type="NCBI Taxonomy" id="2052148"/>
    <lineage>
        <taxon>Bacteria</taxon>
        <taxon>Bacteria division WOR-3</taxon>
    </lineage>
</organism>
<evidence type="ECO:0000256" key="7">
    <source>
        <dbReference type="ARBA" id="ARBA00022840"/>
    </source>
</evidence>
<keyword evidence="3 11" id="KW-0227">DNA damage</keyword>
<dbReference type="Gene3D" id="3.30.230.10">
    <property type="match status" value="1"/>
</dbReference>
<dbReference type="PRINTS" id="PR01874">
    <property type="entry name" value="DNAREPAIRADA"/>
</dbReference>
<keyword evidence="6 13" id="KW-0862">Zinc</keyword>
<dbReference type="HAMAP" id="MF_01498">
    <property type="entry name" value="RadA_bact"/>
    <property type="match status" value="1"/>
</dbReference>
<proteinExistence type="inferred from homology"/>
<dbReference type="GO" id="GO:0000725">
    <property type="term" value="P:recombinational repair"/>
    <property type="evidence" value="ECO:0007669"/>
    <property type="project" value="UniProtKB-UniRule"/>
</dbReference>
<comment type="domain">
    <text evidence="11">The middle region has homology to RecA with ATPase motifs including the RadA KNRFG motif, while the C-terminus is homologous to Lon protease.</text>
</comment>
<evidence type="ECO:0000256" key="12">
    <source>
        <dbReference type="NCBIfam" id="TIGR00416"/>
    </source>
</evidence>
<dbReference type="AlphaFoldDB" id="A0A9C9ENA1"/>
<evidence type="ECO:0000256" key="13">
    <source>
        <dbReference type="RuleBase" id="RU003555"/>
    </source>
</evidence>
<dbReference type="InterPro" id="IPR004504">
    <property type="entry name" value="DNA_repair_RadA"/>
</dbReference>
<name>A0A9C9ENA1_UNCW3</name>